<reference evidence="1 2" key="1">
    <citation type="submission" date="2019-09" db="EMBL/GenBank/DDBJ databases">
        <title>Genome sequence and assembly of Adhaeribacter sp.</title>
        <authorList>
            <person name="Chhetri G."/>
        </authorList>
    </citation>
    <scope>NUCLEOTIDE SEQUENCE [LARGE SCALE GENOMIC DNA]</scope>
    <source>
        <strain evidence="1 2">DK36</strain>
    </source>
</reference>
<comment type="caution">
    <text evidence="1">The sequence shown here is derived from an EMBL/GenBank/DDBJ whole genome shotgun (WGS) entry which is preliminary data.</text>
</comment>
<accession>A0A5M6DSH6</accession>
<dbReference type="Proteomes" id="UP000323426">
    <property type="component" value="Unassembled WGS sequence"/>
</dbReference>
<keyword evidence="2" id="KW-1185">Reference proteome</keyword>
<name>A0A5M6DSH6_9BACT</name>
<sequence>MVLFNEKHLKLTLDLKAEILIADWIGSTDAEEFKQTNRITLLVLKTFGIKKFLMDARQSVTPSHLAMDWGSELFSVHFKDTTLHKIARIESPNLQKEANLKSLTQQFENRDGLGLELRYFYSYEEGYQWLLLP</sequence>
<evidence type="ECO:0000313" key="2">
    <source>
        <dbReference type="Proteomes" id="UP000323426"/>
    </source>
</evidence>
<dbReference type="RefSeq" id="WP_150087497.1">
    <property type="nucleotide sequence ID" value="NZ_VWSF01000003.1"/>
</dbReference>
<proteinExistence type="predicted"/>
<gene>
    <name evidence="1" type="ORF">F0145_06465</name>
</gene>
<dbReference type="EMBL" id="VWSF01000003">
    <property type="protein sequence ID" value="KAA5548365.1"/>
    <property type="molecule type" value="Genomic_DNA"/>
</dbReference>
<protein>
    <submittedName>
        <fullName evidence="1">Uncharacterized protein</fullName>
    </submittedName>
</protein>
<organism evidence="1 2">
    <name type="scientific">Adhaeribacter rhizoryzae</name>
    <dbReference type="NCBI Taxonomy" id="2607907"/>
    <lineage>
        <taxon>Bacteria</taxon>
        <taxon>Pseudomonadati</taxon>
        <taxon>Bacteroidota</taxon>
        <taxon>Cytophagia</taxon>
        <taxon>Cytophagales</taxon>
        <taxon>Hymenobacteraceae</taxon>
        <taxon>Adhaeribacter</taxon>
    </lineage>
</organism>
<dbReference type="AlphaFoldDB" id="A0A5M6DSH6"/>
<evidence type="ECO:0000313" key="1">
    <source>
        <dbReference type="EMBL" id="KAA5548365.1"/>
    </source>
</evidence>